<dbReference type="PANTHER" id="PTHR38118">
    <property type="entry name" value="ANCHORED CELL WALL PROTEIN 11-RELATED"/>
    <property type="match status" value="1"/>
</dbReference>
<dbReference type="OrthoDB" id="2439692at2759"/>
<keyword evidence="2" id="KW-0812">Transmembrane</keyword>
<feature type="region of interest" description="Disordered" evidence="1">
    <location>
        <begin position="121"/>
        <end position="147"/>
    </location>
</feature>
<dbReference type="Pfam" id="PF24808">
    <property type="entry name" value="DUF7707"/>
    <property type="match status" value="1"/>
</dbReference>
<dbReference type="PANTHER" id="PTHR38118:SF2">
    <property type="entry name" value="CDP-ALCOHOL PHOSPHATIDYLTRANSFERASE PROTEIN"/>
    <property type="match status" value="1"/>
</dbReference>
<dbReference type="AlphaFoldDB" id="A0A022VVQ6"/>
<feature type="compositionally biased region" description="Low complexity" evidence="1">
    <location>
        <begin position="135"/>
        <end position="147"/>
    </location>
</feature>
<feature type="domain" description="DUF7707" evidence="4">
    <location>
        <begin position="21"/>
        <end position="125"/>
    </location>
</feature>
<proteinExistence type="predicted"/>
<sequence length="200" mass="20771">MFFPKALLAAVAVARLASAQVVNPDDVDKATRQQWCLAQQTSCPLICLQLPGTSETPAANDCDPDTLVFDCTCSNGKTPNATEYSQTIPYFLCTESNNLCVKNCNGDHACQSACRQDHPCGAQSPTPPNSTAKPTMTATQTSSTSATSGAVYTGFGDGSASATDEPKKGMASPQALLNVGQMYGMAVVATGFLAGFALLL</sequence>
<evidence type="ECO:0000256" key="1">
    <source>
        <dbReference type="SAM" id="MobiDB-lite"/>
    </source>
</evidence>
<feature type="signal peptide" evidence="3">
    <location>
        <begin position="1"/>
        <end position="19"/>
    </location>
</feature>
<dbReference type="Proteomes" id="UP000023758">
    <property type="component" value="Unassembled WGS sequence"/>
</dbReference>
<evidence type="ECO:0000256" key="2">
    <source>
        <dbReference type="SAM" id="Phobius"/>
    </source>
</evidence>
<dbReference type="HOGENOM" id="CLU_084512_0_0_1"/>
<feature type="transmembrane region" description="Helical" evidence="2">
    <location>
        <begin position="182"/>
        <end position="199"/>
    </location>
</feature>
<feature type="chain" id="PRO_5001510508" description="DUF7707 domain-containing protein" evidence="3">
    <location>
        <begin position="20"/>
        <end position="200"/>
    </location>
</feature>
<evidence type="ECO:0000259" key="4">
    <source>
        <dbReference type="Pfam" id="PF24808"/>
    </source>
</evidence>
<keyword evidence="2" id="KW-1133">Transmembrane helix</keyword>
<reference evidence="5" key="1">
    <citation type="submission" date="2014-02" db="EMBL/GenBank/DDBJ databases">
        <title>The Genome Sequence of Trichophyton rubrum (morphotype fischeri) CBS 288.86.</title>
        <authorList>
            <consortium name="The Broad Institute Genomics Platform"/>
            <person name="Cuomo C.A."/>
            <person name="White T.C."/>
            <person name="Graser Y."/>
            <person name="Martinez-Rossi N."/>
            <person name="Heitman J."/>
            <person name="Young S.K."/>
            <person name="Zeng Q."/>
            <person name="Gargeya S."/>
            <person name="Abouelleil A."/>
            <person name="Alvarado L."/>
            <person name="Chapman S.B."/>
            <person name="Gainer-Dewar J."/>
            <person name="Goldberg J."/>
            <person name="Griggs A."/>
            <person name="Gujja S."/>
            <person name="Hansen M."/>
            <person name="Howarth C."/>
            <person name="Imamovic A."/>
            <person name="Larimer J."/>
            <person name="Martinez D."/>
            <person name="Murphy C."/>
            <person name="Pearson M.D."/>
            <person name="Persinoti G."/>
            <person name="Poon T."/>
            <person name="Priest M."/>
            <person name="Roberts A.D."/>
            <person name="Saif S."/>
            <person name="Shea T.D."/>
            <person name="Sykes S.N."/>
            <person name="Wortman J."/>
            <person name="Nusbaum C."/>
            <person name="Birren B."/>
        </authorList>
    </citation>
    <scope>NUCLEOTIDE SEQUENCE [LARGE SCALE GENOMIC DNA]</scope>
    <source>
        <strain evidence="5">CBS 288.86</strain>
    </source>
</reference>
<keyword evidence="2" id="KW-0472">Membrane</keyword>
<accession>A0A022VVQ6</accession>
<evidence type="ECO:0000313" key="5">
    <source>
        <dbReference type="EMBL" id="EZF49823.1"/>
    </source>
</evidence>
<dbReference type="InterPro" id="IPR056124">
    <property type="entry name" value="DUF7707"/>
</dbReference>
<dbReference type="EMBL" id="KK207895">
    <property type="protein sequence ID" value="EZF49823.1"/>
    <property type="molecule type" value="Genomic_DNA"/>
</dbReference>
<evidence type="ECO:0000256" key="3">
    <source>
        <dbReference type="SAM" id="SignalP"/>
    </source>
</evidence>
<protein>
    <recommendedName>
        <fullName evidence="4">DUF7707 domain-containing protein</fullName>
    </recommendedName>
</protein>
<gene>
    <name evidence="5" type="ORF">H103_06716</name>
</gene>
<organism evidence="5">
    <name type="scientific">Trichophyton rubrum CBS 288.86</name>
    <dbReference type="NCBI Taxonomy" id="1215330"/>
    <lineage>
        <taxon>Eukaryota</taxon>
        <taxon>Fungi</taxon>
        <taxon>Dikarya</taxon>
        <taxon>Ascomycota</taxon>
        <taxon>Pezizomycotina</taxon>
        <taxon>Eurotiomycetes</taxon>
        <taxon>Eurotiomycetidae</taxon>
        <taxon>Onygenales</taxon>
        <taxon>Arthrodermataceae</taxon>
        <taxon>Trichophyton</taxon>
    </lineage>
</organism>
<name>A0A022VVQ6_TRIRU</name>
<keyword evidence="3" id="KW-0732">Signal</keyword>